<gene>
    <name evidence="4" type="ORF">SAMN04488058_102260</name>
</gene>
<name>A0A1H6UPI3_9DEIO</name>
<dbReference type="STRING" id="856736.SAMN04488058_102260"/>
<sequence>MSDLDLLLESFRRNGRVNEVLLGSLTPEDYGWTDGHGGWSVGRHLRHMAGFRVGWLWNIARDHAAPLVNPDELDADGDPLWRWQNSPDHELGAAFTAGDAAAVQAVRAHLHSGEPFADPWKEGAYRSSPAHFLQHTIVHDSHHRGQIMALLRMNGSSKERMDALEHHWAIWRE</sequence>
<feature type="binding site" evidence="3">
    <location>
        <position position="139"/>
    </location>
    <ligand>
        <name>a divalent metal cation</name>
        <dbReference type="ChEBI" id="CHEBI:60240"/>
    </ligand>
</feature>
<evidence type="ECO:0000256" key="3">
    <source>
        <dbReference type="PIRSR" id="PIRSR607837-1"/>
    </source>
</evidence>
<feature type="binding site" evidence="3">
    <location>
        <position position="143"/>
    </location>
    <ligand>
        <name>a divalent metal cation</name>
        <dbReference type="ChEBI" id="CHEBI:60240"/>
    </ligand>
</feature>
<keyword evidence="5" id="KW-1185">Reference proteome</keyword>
<proteinExistence type="inferred from homology"/>
<dbReference type="SUPFAM" id="SSF109854">
    <property type="entry name" value="DinB/YfiT-like putative metalloenzymes"/>
    <property type="match status" value="1"/>
</dbReference>
<reference evidence="5" key="1">
    <citation type="submission" date="2016-10" db="EMBL/GenBank/DDBJ databases">
        <authorList>
            <person name="Varghese N."/>
            <person name="Submissions S."/>
        </authorList>
    </citation>
    <scope>NUCLEOTIDE SEQUENCE [LARGE SCALE GENOMIC DNA]</scope>
    <source>
        <strain evidence="5">CGMCC 1.10218</strain>
    </source>
</reference>
<protein>
    <submittedName>
        <fullName evidence="4">Uncharacterized damage-inducible protein DinB (Forms a four-helix bundle)</fullName>
    </submittedName>
</protein>
<evidence type="ECO:0000256" key="1">
    <source>
        <dbReference type="ARBA" id="ARBA00008635"/>
    </source>
</evidence>
<dbReference type="PANTHER" id="PTHR37302">
    <property type="entry name" value="SLR1116 PROTEIN"/>
    <property type="match status" value="1"/>
</dbReference>
<dbReference type="InterPro" id="IPR034660">
    <property type="entry name" value="DinB/YfiT-like"/>
</dbReference>
<dbReference type="AlphaFoldDB" id="A0A1H6UPI3"/>
<evidence type="ECO:0000313" key="5">
    <source>
        <dbReference type="Proteomes" id="UP000199223"/>
    </source>
</evidence>
<dbReference type="Proteomes" id="UP000199223">
    <property type="component" value="Unassembled WGS sequence"/>
</dbReference>
<organism evidence="4 5">
    <name type="scientific">Deinococcus reticulitermitis</name>
    <dbReference type="NCBI Taxonomy" id="856736"/>
    <lineage>
        <taxon>Bacteria</taxon>
        <taxon>Thermotogati</taxon>
        <taxon>Deinococcota</taxon>
        <taxon>Deinococci</taxon>
        <taxon>Deinococcales</taxon>
        <taxon>Deinococcaceae</taxon>
        <taxon>Deinococcus</taxon>
    </lineage>
</organism>
<accession>A0A1H6UPI3</accession>
<dbReference type="InterPro" id="IPR007837">
    <property type="entry name" value="DinB"/>
</dbReference>
<dbReference type="GO" id="GO:0046872">
    <property type="term" value="F:metal ion binding"/>
    <property type="evidence" value="ECO:0007669"/>
    <property type="project" value="UniProtKB-KW"/>
</dbReference>
<evidence type="ECO:0000313" key="4">
    <source>
        <dbReference type="EMBL" id="SEI93616.1"/>
    </source>
</evidence>
<dbReference type="OrthoDB" id="65395at2"/>
<keyword evidence="2 3" id="KW-0479">Metal-binding</keyword>
<dbReference type="Gene3D" id="1.20.120.450">
    <property type="entry name" value="dinb family like domain"/>
    <property type="match status" value="1"/>
</dbReference>
<dbReference type="PANTHER" id="PTHR37302:SF1">
    <property type="entry name" value="PROTEIN DINB"/>
    <property type="match status" value="1"/>
</dbReference>
<comment type="similarity">
    <text evidence="1">Belongs to the DinB family.</text>
</comment>
<dbReference type="RefSeq" id="WP_092263504.1">
    <property type="nucleotide sequence ID" value="NZ_FNZA01000002.1"/>
</dbReference>
<evidence type="ECO:0000256" key="2">
    <source>
        <dbReference type="ARBA" id="ARBA00022723"/>
    </source>
</evidence>
<dbReference type="Pfam" id="PF05163">
    <property type="entry name" value="DinB"/>
    <property type="match status" value="1"/>
</dbReference>
<dbReference type="EMBL" id="FNZA01000002">
    <property type="protein sequence ID" value="SEI93616.1"/>
    <property type="molecule type" value="Genomic_DNA"/>
</dbReference>